<organism evidence="1 2">
    <name type="scientific">Chryseobacterium profundimaris</name>
    <dbReference type="NCBI Taxonomy" id="1387275"/>
    <lineage>
        <taxon>Bacteria</taxon>
        <taxon>Pseudomonadati</taxon>
        <taxon>Bacteroidota</taxon>
        <taxon>Flavobacteriia</taxon>
        <taxon>Flavobacteriales</taxon>
        <taxon>Weeksellaceae</taxon>
        <taxon>Chryseobacterium group</taxon>
        <taxon>Chryseobacterium</taxon>
    </lineage>
</organism>
<keyword evidence="2" id="KW-1185">Reference proteome</keyword>
<protein>
    <submittedName>
        <fullName evidence="1">Uncharacterized protein</fullName>
    </submittedName>
</protein>
<evidence type="ECO:0000313" key="1">
    <source>
        <dbReference type="EMBL" id="SMP16402.1"/>
    </source>
</evidence>
<dbReference type="RefSeq" id="WP_283421751.1">
    <property type="nucleotide sequence ID" value="NZ_FXTZ01000004.1"/>
</dbReference>
<accession>A0ABY1NSU3</accession>
<name>A0ABY1NSU3_9FLAO</name>
<sequence length="191" mass="22282">MKNKMVILSVMLSSIVYSQEMATTESGKKVKLNSNNTWEYYSENSSKNSELTSDDLKEYSNSISTDLLDPPTKLFKDGEDNLVKVKVKFSASSDRFKETDFERINLMYNTSLDWTKRKLKNPYSFEPKEMDLSYDDDNGIWWCRIKYVAKNSYGGEVAGSSFFTYPMEKVYRPYSDDELLDITSKRKKKKK</sequence>
<proteinExistence type="predicted"/>
<gene>
    <name evidence="1" type="ORF">SAMN06264346_10428</name>
</gene>
<dbReference type="EMBL" id="FXTZ01000004">
    <property type="protein sequence ID" value="SMP16402.1"/>
    <property type="molecule type" value="Genomic_DNA"/>
</dbReference>
<dbReference type="Proteomes" id="UP001157960">
    <property type="component" value="Unassembled WGS sequence"/>
</dbReference>
<evidence type="ECO:0000313" key="2">
    <source>
        <dbReference type="Proteomes" id="UP001157960"/>
    </source>
</evidence>
<comment type="caution">
    <text evidence="1">The sequence shown here is derived from an EMBL/GenBank/DDBJ whole genome shotgun (WGS) entry which is preliminary data.</text>
</comment>
<reference evidence="1 2" key="1">
    <citation type="submission" date="2017-05" db="EMBL/GenBank/DDBJ databases">
        <authorList>
            <person name="Varghese N."/>
            <person name="Submissions S."/>
        </authorList>
    </citation>
    <scope>NUCLEOTIDE SEQUENCE [LARGE SCALE GENOMIC DNA]</scope>
    <source>
        <strain evidence="1 2">DSM 28214</strain>
    </source>
</reference>